<accession>A0AA36FBB9</accession>
<dbReference type="SUPFAM" id="SSF55811">
    <property type="entry name" value="Nudix"/>
    <property type="match status" value="1"/>
</dbReference>
<dbReference type="GO" id="GO:0035529">
    <property type="term" value="F:NADH pyrophosphatase activity"/>
    <property type="evidence" value="ECO:0007669"/>
    <property type="project" value="TreeGrafter"/>
</dbReference>
<dbReference type="InterPro" id="IPR049734">
    <property type="entry name" value="NudC-like_C"/>
</dbReference>
<reference evidence="12" key="1">
    <citation type="submission" date="2023-08" db="EMBL/GenBank/DDBJ databases">
        <authorList>
            <person name="Alioto T."/>
            <person name="Alioto T."/>
            <person name="Gomez Garrido J."/>
        </authorList>
    </citation>
    <scope>NUCLEOTIDE SEQUENCE</scope>
</reference>
<dbReference type="EC" id="3.6.1.22" evidence="4"/>
<dbReference type="Gene3D" id="3.90.79.20">
    <property type="match status" value="1"/>
</dbReference>
<dbReference type="InterPro" id="IPR015797">
    <property type="entry name" value="NUDIX_hydrolase-like_dom_sf"/>
</dbReference>
<evidence type="ECO:0000256" key="10">
    <source>
        <dbReference type="PROSITE-ProRule" id="PRU00023"/>
    </source>
</evidence>
<evidence type="ECO:0000256" key="7">
    <source>
        <dbReference type="ARBA" id="ARBA00022842"/>
    </source>
</evidence>
<evidence type="ECO:0000256" key="5">
    <source>
        <dbReference type="ARBA" id="ARBA00022723"/>
    </source>
</evidence>
<dbReference type="InterPro" id="IPR036770">
    <property type="entry name" value="Ankyrin_rpt-contain_sf"/>
</dbReference>
<keyword evidence="7" id="KW-0460">Magnesium</keyword>
<evidence type="ECO:0000313" key="13">
    <source>
        <dbReference type="Proteomes" id="UP001162480"/>
    </source>
</evidence>
<keyword evidence="10" id="KW-0040">ANK repeat</keyword>
<dbReference type="AlphaFoldDB" id="A0AA36FBB9"/>
<evidence type="ECO:0000256" key="4">
    <source>
        <dbReference type="ARBA" id="ARBA00012381"/>
    </source>
</evidence>
<dbReference type="GO" id="GO:0005829">
    <property type="term" value="C:cytosol"/>
    <property type="evidence" value="ECO:0007669"/>
    <property type="project" value="TreeGrafter"/>
</dbReference>
<dbReference type="PANTHER" id="PTHR42904">
    <property type="entry name" value="NUDIX HYDROLASE, NUDC SUBFAMILY"/>
    <property type="match status" value="1"/>
</dbReference>
<dbReference type="InterPro" id="IPR000086">
    <property type="entry name" value="NUDIX_hydrolase_dom"/>
</dbReference>
<dbReference type="InterPro" id="IPR002110">
    <property type="entry name" value="Ankyrin_rpt"/>
</dbReference>
<dbReference type="Gene3D" id="1.25.40.20">
    <property type="entry name" value="Ankyrin repeat-containing domain"/>
    <property type="match status" value="1"/>
</dbReference>
<name>A0AA36FBB9_OCTVU</name>
<sequence>MLARQNTSSNLWKLTDSMKSEFSETKRDFPTSKDEDFLSDDQQERFLMYLQWVWHCRNHTEYTKTVKTNIPQDIDISNELLEKSAAGDVQEVARLLRDGVTTDAQNENGWTALMFAVKNGHDKVIDMLLENGCRSDLQTNGGHTAADIAKIWSRKRIASILSNESSSPRSSISNESNKPLIENLEKKHVSFNVLQRCSDKRKDLLWLDTKKKDASTQFLLFSDLQIYVSPEKQSNDDTPQRHQLIAASYKDIDFFLNEEKSLNIFLGTEPLQTKNEQSKKDRAWFAIDVSSMDKDKLESILPNGHFVSPFPAFLNLNEYERCIFSEACSLILWHMDHQFCPTCGCRTIPEDAGLKRECTNGKCLSRSGLLNTNYPRVDPNVVVLVVNSSQTHCLMGLKKNFPSNMFFCVSGYIEPGESIEDACTREILEQVSLDVVKVEYHSSQPWPYPVVLLVGCTVHVATEVVKVNEEELKDATWFHFSEAELMIKGKHEDGYKVPSKQTLTYQLLDSWLETHRDEAYVLKHRIGNIAVIHCAFVFNRLEISWASAADMVLQIVA</sequence>
<evidence type="ECO:0000256" key="1">
    <source>
        <dbReference type="ARBA" id="ARBA00001946"/>
    </source>
</evidence>
<evidence type="ECO:0000256" key="9">
    <source>
        <dbReference type="ARBA" id="ARBA00023679"/>
    </source>
</evidence>
<dbReference type="CDD" id="cd03429">
    <property type="entry name" value="NUDIX_NADH_pyrophosphatase_Nudt13"/>
    <property type="match status" value="1"/>
</dbReference>
<proteinExistence type="inferred from homology"/>
<dbReference type="SUPFAM" id="SSF48403">
    <property type="entry name" value="Ankyrin repeat"/>
    <property type="match status" value="1"/>
</dbReference>
<dbReference type="GO" id="GO:0005777">
    <property type="term" value="C:peroxisome"/>
    <property type="evidence" value="ECO:0007669"/>
    <property type="project" value="TreeGrafter"/>
</dbReference>
<organism evidence="12 13">
    <name type="scientific">Octopus vulgaris</name>
    <name type="common">Common octopus</name>
    <dbReference type="NCBI Taxonomy" id="6645"/>
    <lineage>
        <taxon>Eukaryota</taxon>
        <taxon>Metazoa</taxon>
        <taxon>Spiralia</taxon>
        <taxon>Lophotrochozoa</taxon>
        <taxon>Mollusca</taxon>
        <taxon>Cephalopoda</taxon>
        <taxon>Coleoidea</taxon>
        <taxon>Octopodiformes</taxon>
        <taxon>Octopoda</taxon>
        <taxon>Incirrata</taxon>
        <taxon>Octopodidae</taxon>
        <taxon>Octopus</taxon>
    </lineage>
</organism>
<dbReference type="Gene3D" id="3.90.79.10">
    <property type="entry name" value="Nucleoside Triphosphate Pyrophosphohydrolase"/>
    <property type="match status" value="1"/>
</dbReference>
<keyword evidence="8" id="KW-0520">NAD</keyword>
<evidence type="ECO:0000256" key="2">
    <source>
        <dbReference type="ARBA" id="ARBA00001947"/>
    </source>
</evidence>
<keyword evidence="6" id="KW-0378">Hydrolase</keyword>
<comment type="catalytic activity">
    <reaction evidence="9">
        <text>a 5'-end NAD(+)-phospho-ribonucleoside in mRNA + H2O = a 5'-end phospho-adenosine-phospho-ribonucleoside in mRNA + beta-nicotinamide D-ribonucleotide + 2 H(+)</text>
        <dbReference type="Rhea" id="RHEA:60876"/>
        <dbReference type="Rhea" id="RHEA-COMP:15698"/>
        <dbReference type="Rhea" id="RHEA-COMP:15719"/>
        <dbReference type="ChEBI" id="CHEBI:14649"/>
        <dbReference type="ChEBI" id="CHEBI:15377"/>
        <dbReference type="ChEBI" id="CHEBI:15378"/>
        <dbReference type="ChEBI" id="CHEBI:144029"/>
        <dbReference type="ChEBI" id="CHEBI:144051"/>
    </reaction>
    <physiologicalReaction direction="left-to-right" evidence="9">
        <dbReference type="Rhea" id="RHEA:60877"/>
    </physiologicalReaction>
</comment>
<evidence type="ECO:0000256" key="8">
    <source>
        <dbReference type="ARBA" id="ARBA00023027"/>
    </source>
</evidence>
<evidence type="ECO:0000313" key="12">
    <source>
        <dbReference type="EMBL" id="CAI9731272.1"/>
    </source>
</evidence>
<dbReference type="GO" id="GO:0006742">
    <property type="term" value="P:NADP+ catabolic process"/>
    <property type="evidence" value="ECO:0007669"/>
    <property type="project" value="TreeGrafter"/>
</dbReference>
<evidence type="ECO:0000256" key="3">
    <source>
        <dbReference type="ARBA" id="ARBA00009595"/>
    </source>
</evidence>
<dbReference type="Pfam" id="PF00293">
    <property type="entry name" value="NUDIX"/>
    <property type="match status" value="1"/>
</dbReference>
<keyword evidence="13" id="KW-1185">Reference proteome</keyword>
<dbReference type="EMBL" id="OX597825">
    <property type="protein sequence ID" value="CAI9731272.1"/>
    <property type="molecule type" value="Genomic_DNA"/>
</dbReference>
<dbReference type="PANTHER" id="PTHR42904:SF6">
    <property type="entry name" value="NAD-CAPPED RNA HYDROLASE NUDT12"/>
    <property type="match status" value="1"/>
</dbReference>
<gene>
    <name evidence="12" type="ORF">OCTVUL_1B015422</name>
</gene>
<comment type="cofactor">
    <cofactor evidence="1">
        <name>Mg(2+)</name>
        <dbReference type="ChEBI" id="CHEBI:18420"/>
    </cofactor>
</comment>
<dbReference type="Proteomes" id="UP001162480">
    <property type="component" value="Chromosome 12"/>
</dbReference>
<evidence type="ECO:0000256" key="6">
    <source>
        <dbReference type="ARBA" id="ARBA00022801"/>
    </source>
</evidence>
<dbReference type="GO" id="GO:0046872">
    <property type="term" value="F:metal ion binding"/>
    <property type="evidence" value="ECO:0007669"/>
    <property type="project" value="UniProtKB-KW"/>
</dbReference>
<dbReference type="Pfam" id="PF12796">
    <property type="entry name" value="Ank_2"/>
    <property type="match status" value="1"/>
</dbReference>
<protein>
    <recommendedName>
        <fullName evidence="4">NAD(+) diphosphatase</fullName>
        <ecNumber evidence="4">3.6.1.22</ecNumber>
    </recommendedName>
</protein>
<comment type="similarity">
    <text evidence="3">Belongs to the Nudix hydrolase family. NudC subfamily.</text>
</comment>
<feature type="repeat" description="ANK" evidence="10">
    <location>
        <begin position="108"/>
        <end position="140"/>
    </location>
</feature>
<dbReference type="GO" id="GO:0019677">
    <property type="term" value="P:NAD+ catabolic process"/>
    <property type="evidence" value="ECO:0007669"/>
    <property type="project" value="TreeGrafter"/>
</dbReference>
<comment type="cofactor">
    <cofactor evidence="2">
        <name>Zn(2+)</name>
        <dbReference type="ChEBI" id="CHEBI:29105"/>
    </cofactor>
</comment>
<dbReference type="InterPro" id="IPR050241">
    <property type="entry name" value="NAD-cap_RNA_hydrolase_NudC"/>
</dbReference>
<keyword evidence="5" id="KW-0479">Metal-binding</keyword>
<dbReference type="SMART" id="SM00248">
    <property type="entry name" value="ANK"/>
    <property type="match status" value="1"/>
</dbReference>
<evidence type="ECO:0000259" key="11">
    <source>
        <dbReference type="PROSITE" id="PS51462"/>
    </source>
</evidence>
<dbReference type="PROSITE" id="PS51462">
    <property type="entry name" value="NUDIX"/>
    <property type="match status" value="1"/>
</dbReference>
<feature type="domain" description="Nudix hydrolase" evidence="11">
    <location>
        <begin position="376"/>
        <end position="502"/>
    </location>
</feature>
<dbReference type="PROSITE" id="PS50297">
    <property type="entry name" value="ANK_REP_REGION"/>
    <property type="match status" value="1"/>
</dbReference>
<dbReference type="PROSITE" id="PS50088">
    <property type="entry name" value="ANK_REPEAT"/>
    <property type="match status" value="1"/>
</dbReference>